<dbReference type="AlphaFoldDB" id="A0A7I8IV10"/>
<protein>
    <submittedName>
        <fullName evidence="1">Uncharacterized protein</fullName>
    </submittedName>
</protein>
<accession>A0A7I8IV10</accession>
<evidence type="ECO:0000313" key="2">
    <source>
        <dbReference type="Proteomes" id="UP001189122"/>
    </source>
</evidence>
<gene>
    <name evidence="1" type="ORF">SI7747_06008043</name>
</gene>
<dbReference type="EMBL" id="LR743593">
    <property type="protein sequence ID" value="CAA2621976.1"/>
    <property type="molecule type" value="Genomic_DNA"/>
</dbReference>
<sequence>MSRQIVSGGCHLVERKITILQLSDDYYMTERSWMEVGRVKSFSPICTTILYPTANWPSVMWKQSDAHVPH</sequence>
<name>A0A7I8IV10_SPIIN</name>
<keyword evidence="2" id="KW-1185">Reference proteome</keyword>
<dbReference type="EMBL" id="CACRZD030000006">
    <property type="protein sequence ID" value="CAA6661648.1"/>
    <property type="molecule type" value="Genomic_DNA"/>
</dbReference>
<organism evidence="1">
    <name type="scientific">Spirodela intermedia</name>
    <name type="common">Intermediate duckweed</name>
    <dbReference type="NCBI Taxonomy" id="51605"/>
    <lineage>
        <taxon>Eukaryota</taxon>
        <taxon>Viridiplantae</taxon>
        <taxon>Streptophyta</taxon>
        <taxon>Embryophyta</taxon>
        <taxon>Tracheophyta</taxon>
        <taxon>Spermatophyta</taxon>
        <taxon>Magnoliopsida</taxon>
        <taxon>Liliopsida</taxon>
        <taxon>Araceae</taxon>
        <taxon>Lemnoideae</taxon>
        <taxon>Spirodela</taxon>
    </lineage>
</organism>
<evidence type="ECO:0000313" key="1">
    <source>
        <dbReference type="EMBL" id="CAA2621976.1"/>
    </source>
</evidence>
<reference evidence="1 2" key="1">
    <citation type="submission" date="2019-12" db="EMBL/GenBank/DDBJ databases">
        <authorList>
            <person name="Scholz U."/>
            <person name="Mascher M."/>
            <person name="Fiebig A."/>
        </authorList>
    </citation>
    <scope>NUCLEOTIDE SEQUENCE</scope>
</reference>
<dbReference type="Proteomes" id="UP001189122">
    <property type="component" value="Unassembled WGS sequence"/>
</dbReference>
<proteinExistence type="predicted"/>